<gene>
    <name evidence="2" type="ORF">HNQ73_000792</name>
</gene>
<evidence type="ECO:0000313" key="2">
    <source>
        <dbReference type="EMBL" id="MBB6167174.1"/>
    </source>
</evidence>
<dbReference type="RefSeq" id="WP_183332495.1">
    <property type="nucleotide sequence ID" value="NZ_BMHX01000002.1"/>
</dbReference>
<comment type="similarity">
    <text evidence="1">Belongs to the UPF0047 family.</text>
</comment>
<dbReference type="Pfam" id="PF01894">
    <property type="entry name" value="YjbQ"/>
    <property type="match status" value="1"/>
</dbReference>
<dbReference type="InterPro" id="IPR035917">
    <property type="entry name" value="YjbQ-like_sf"/>
</dbReference>
<accession>A0A841K8I3</accession>
<name>A0A841K8I3_9HYPH</name>
<dbReference type="Proteomes" id="UP000588017">
    <property type="component" value="Unassembled WGS sequence"/>
</dbReference>
<dbReference type="PIRSF" id="PIRSF004681">
    <property type="entry name" value="UCP004681"/>
    <property type="match status" value="1"/>
</dbReference>
<evidence type="ECO:0000256" key="1">
    <source>
        <dbReference type="ARBA" id="ARBA00005534"/>
    </source>
</evidence>
<sequence length="162" mass="17472">MTQREAIETTPLFAGPVTRHASARLLVRTRGPGFTDITQAIRRWLATSGIADGLLTVFCRHTSASLTIQENADPDVRTDLAAALERLAPRGESYVHAIEGPDDMPAHIRTMLTDTALAVPIVAGRLALGTWQGIYLIEHRDRPHAREVIVTASGAAQDDASA</sequence>
<dbReference type="PANTHER" id="PTHR30615:SF8">
    <property type="entry name" value="UPF0047 PROTEIN C4A8.02C"/>
    <property type="match status" value="1"/>
</dbReference>
<dbReference type="Gene3D" id="2.60.120.460">
    <property type="entry name" value="YjbQ-like"/>
    <property type="match status" value="1"/>
</dbReference>
<protein>
    <submittedName>
        <fullName evidence="2">Secondary thiamine-phosphate synthase enzyme</fullName>
    </submittedName>
</protein>
<dbReference type="AlphaFoldDB" id="A0A841K8I3"/>
<keyword evidence="3" id="KW-1185">Reference proteome</keyword>
<evidence type="ECO:0000313" key="3">
    <source>
        <dbReference type="Proteomes" id="UP000588017"/>
    </source>
</evidence>
<reference evidence="2 3" key="1">
    <citation type="submission" date="2020-08" db="EMBL/GenBank/DDBJ databases">
        <title>Genomic Encyclopedia of Type Strains, Phase IV (KMG-IV): sequencing the most valuable type-strain genomes for metagenomic binning, comparative biology and taxonomic classification.</title>
        <authorList>
            <person name="Goeker M."/>
        </authorList>
    </citation>
    <scope>NUCLEOTIDE SEQUENCE [LARGE SCALE GENOMIC DNA]</scope>
    <source>
        <strain evidence="2 3">DSM 101465</strain>
    </source>
</reference>
<organism evidence="2 3">
    <name type="scientific">Chelatococcus composti</name>
    <dbReference type="NCBI Taxonomy" id="1743235"/>
    <lineage>
        <taxon>Bacteria</taxon>
        <taxon>Pseudomonadati</taxon>
        <taxon>Pseudomonadota</taxon>
        <taxon>Alphaproteobacteria</taxon>
        <taxon>Hyphomicrobiales</taxon>
        <taxon>Chelatococcaceae</taxon>
        <taxon>Chelatococcus</taxon>
    </lineage>
</organism>
<dbReference type="NCBIfam" id="TIGR00149">
    <property type="entry name" value="TIGR00149_YjbQ"/>
    <property type="match status" value="1"/>
</dbReference>
<proteinExistence type="inferred from homology"/>
<dbReference type="EMBL" id="JACHEH010000002">
    <property type="protein sequence ID" value="MBB6167174.1"/>
    <property type="molecule type" value="Genomic_DNA"/>
</dbReference>
<dbReference type="InterPro" id="IPR001602">
    <property type="entry name" value="UPF0047_YjbQ-like"/>
</dbReference>
<dbReference type="SUPFAM" id="SSF111038">
    <property type="entry name" value="YjbQ-like"/>
    <property type="match status" value="1"/>
</dbReference>
<dbReference type="PANTHER" id="PTHR30615">
    <property type="entry name" value="UNCHARACTERIZED PROTEIN YJBQ-RELATED"/>
    <property type="match status" value="1"/>
</dbReference>
<comment type="caution">
    <text evidence="2">The sequence shown here is derived from an EMBL/GenBank/DDBJ whole genome shotgun (WGS) entry which is preliminary data.</text>
</comment>